<dbReference type="GO" id="GO:0000272">
    <property type="term" value="P:polysaccharide catabolic process"/>
    <property type="evidence" value="ECO:0007669"/>
    <property type="project" value="UniProtKB-KW"/>
</dbReference>
<feature type="region of interest" description="Disordered" evidence="16">
    <location>
        <begin position="123"/>
        <end position="146"/>
    </location>
</feature>
<comment type="similarity">
    <text evidence="13">Belongs to the secreted LysM effector family.</text>
</comment>
<dbReference type="Pfam" id="PF00187">
    <property type="entry name" value="Chitin_bind_1"/>
    <property type="match status" value="1"/>
</dbReference>
<keyword evidence="6 14" id="KW-0147">Chitin-binding</keyword>
<comment type="caution">
    <text evidence="21">The sequence shown here is derived from an EMBL/GenBank/DDBJ whole genome shotgun (WGS) entry which is preliminary data.</text>
</comment>
<keyword evidence="7 15" id="KW-0378">Hydrolase</keyword>
<feature type="domain" description="GH18" evidence="20">
    <location>
        <begin position="506"/>
        <end position="881"/>
    </location>
</feature>
<feature type="disulfide bond" evidence="14">
    <location>
        <begin position="488"/>
        <end position="492"/>
    </location>
</feature>
<dbReference type="InterPro" id="IPR036861">
    <property type="entry name" value="Endochitinase-like_sf"/>
</dbReference>
<proteinExistence type="inferred from homology"/>
<evidence type="ECO:0000256" key="12">
    <source>
        <dbReference type="ARBA" id="ARBA00023326"/>
    </source>
</evidence>
<sequence>MRRSIAFWAALGHLVSLCRAITTTYNGQYAEECPRLCNDAGPNPSNWTHVHHLRELKTCHLPIIFDVNVQALVDDPQTILTIRACVSTGQETYNTKSLPPLQDDGSRVDHGNLTVSNSCGGKTVKSSVTPEVDGSVSHPGSGSKPNATDVLLATRHLTTFLQKASQCGTTIMFAKSNSAVVGLYSGAEVAQSSVSAMLSTFRDQAQHGGTAFQICKTERAALTFGVYAASFPDLGVVQAAVKSWTNGLCLSGSTPSAGINMDILVSTISTNTTITPLSSNSTLGAKGPRSLHARADCKTQQVKFGDGCADLATRCGISSANLSKFNPQANFCSTLKPGQYYCCSAGTLPDLRPKPNPDGSCHTYKIAAQDGCLAIAGSFGITVANIESFNKKTWGWAGCDANLQVGQLICLSTGDPPMPAAVADATCGPLVPGTKKPTDGTSLADLNPCPLNACCNVWGFCGTTDDFCVPSPADTGAPGTAKPFTNGCISHCGSDVVNNDEAPDSFKRIGYYEAFSYDRDCLAMHPKSIPKNNFTHVHFAFATVTKEFDVDISDYQDEFSAFKEGEYKKILSFGGWDFSTGSDTFQRFRQATTSAYRGTFVNNLVNFMKKENIDGFDFDWEYPGAPDIPDVPPGSASEGDNYLDFLSLLKSRLPKDRSISIAIPASFWYLQAYPVKDMAKYVDYFIYMTYDLHGQWVIDVDNKWAIPSCEGGNCLRSHVNKTETYNALAMLTKAGVKSTKIAVGVTSYGRSFRMANQNCEDPMCTFLGGKQDSRAYKGRCTSTAGYISNAEITEIIKNHGNYSIVKTYIDGSSASNILEYGNNGAVDWVAYMDGNLKAERIKWIQTLNFAGSSDWAIDLETFATEDTGGDADTSGQPLYDDDDTEEDDGDGAGYGCLDGDNPGTLEGVADAIDSFDDRCLSYFTLDTLYNMLLESLSLFDANSHGYDDKFKYYEEWVKELVDPKLDDYMRFGDGPGNQFFTCHWEAGSSSGTDPCTGVPHFWELEETFSVEYELTDEAGFYDDVAATLGIDKDWIAWGDRGKDYDCAAQAEDMPRRPYGNGNMPVCRRIYRRRLHVPVKASDDDIVVANPKEMLENAWTNITTLQETLLSTLAEVAIDIFKDATVQVPELEAVVAFAMPVLQLAESIDSMKDIKDIGERVMQEKKRELIFKILTFVFMALPFVGEALGPLVGSAAALARIALLVSEAGNAAVTIADIIKDPTSAPFAMLGLIVGAAGGGGKLSKTESLGEASKARGLMKAADLAKFPQRFRDRDALVQKISKKSVCGVI</sequence>
<keyword evidence="9" id="KW-0843">Virulence</keyword>
<feature type="disulfide bond" evidence="14">
    <location>
        <begin position="449"/>
        <end position="461"/>
    </location>
</feature>
<feature type="domain" description="LysM" evidence="19">
    <location>
        <begin position="362"/>
        <end position="411"/>
    </location>
</feature>
<dbReference type="OMA" id="GAQITKH"/>
<dbReference type="PROSITE" id="PS51910">
    <property type="entry name" value="GH18_2"/>
    <property type="match status" value="1"/>
</dbReference>
<dbReference type="InterPro" id="IPR017853">
    <property type="entry name" value="GH"/>
</dbReference>
<dbReference type="SMART" id="SM00257">
    <property type="entry name" value="LysM"/>
    <property type="match status" value="2"/>
</dbReference>
<keyword evidence="5" id="KW-0964">Secreted</keyword>
<dbReference type="InterPro" id="IPR011583">
    <property type="entry name" value="Chitinase_II/V-like_cat"/>
</dbReference>
<dbReference type="STRING" id="452589.G9P405"/>
<keyword evidence="17" id="KW-0732">Signal</keyword>
<dbReference type="GO" id="GO:0006032">
    <property type="term" value="P:chitin catabolic process"/>
    <property type="evidence" value="ECO:0007669"/>
    <property type="project" value="UniProtKB-KW"/>
</dbReference>
<dbReference type="InterPro" id="IPR018392">
    <property type="entry name" value="LysM"/>
</dbReference>
<keyword evidence="8" id="KW-0146">Chitin degradation</keyword>
<evidence type="ECO:0000256" key="8">
    <source>
        <dbReference type="ARBA" id="ARBA00023024"/>
    </source>
</evidence>
<evidence type="ECO:0000313" key="22">
    <source>
        <dbReference type="Proteomes" id="UP000005426"/>
    </source>
</evidence>
<keyword evidence="11 15" id="KW-0326">Glycosidase</keyword>
<comment type="caution">
    <text evidence="14">Lacks conserved residue(s) required for the propagation of feature annotation.</text>
</comment>
<feature type="compositionally biased region" description="Acidic residues" evidence="16">
    <location>
        <begin position="879"/>
        <end position="890"/>
    </location>
</feature>
<evidence type="ECO:0000256" key="11">
    <source>
        <dbReference type="ARBA" id="ARBA00023295"/>
    </source>
</evidence>
<feature type="domain" description="Chitin-binding type-1" evidence="18">
    <location>
        <begin position="424"/>
        <end position="494"/>
    </location>
</feature>
<keyword evidence="14" id="KW-1015">Disulfide bond</keyword>
<dbReference type="Gene3D" id="3.10.50.10">
    <property type="match status" value="1"/>
</dbReference>
<accession>G9P405</accession>
<gene>
    <name evidence="21" type="primary">TAC7</name>
    <name evidence="21" type="ORF">TRIATDRAFT_247300</name>
</gene>
<evidence type="ECO:0000313" key="21">
    <source>
        <dbReference type="EMBL" id="EHK43110.1"/>
    </source>
</evidence>
<evidence type="ECO:0000256" key="13">
    <source>
        <dbReference type="ARBA" id="ARBA00044955"/>
    </source>
</evidence>
<evidence type="ECO:0000259" key="19">
    <source>
        <dbReference type="PROSITE" id="PS51782"/>
    </source>
</evidence>
<dbReference type="InterPro" id="IPR001579">
    <property type="entry name" value="Glyco_hydro_18_chit_AS"/>
</dbReference>
<dbReference type="HOGENOM" id="CLU_001482_0_0_1"/>
<comment type="catalytic activity">
    <reaction evidence="1">
        <text>Random endo-hydrolysis of N-acetyl-beta-D-glucosaminide (1-&gt;4)-beta-linkages in chitin and chitodextrins.</text>
        <dbReference type="EC" id="3.2.1.14"/>
    </reaction>
</comment>
<evidence type="ECO:0000256" key="3">
    <source>
        <dbReference type="ARBA" id="ARBA00008682"/>
    </source>
</evidence>
<dbReference type="GO" id="GO:0008061">
    <property type="term" value="F:chitin binding"/>
    <property type="evidence" value="ECO:0007669"/>
    <property type="project" value="UniProtKB-UniRule"/>
</dbReference>
<dbReference type="InterPro" id="IPR029070">
    <property type="entry name" value="Chitinase_insertion_sf"/>
</dbReference>
<dbReference type="EMBL" id="ABDG02000026">
    <property type="protein sequence ID" value="EHK43110.1"/>
    <property type="molecule type" value="Genomic_DNA"/>
</dbReference>
<dbReference type="CDD" id="cd00035">
    <property type="entry name" value="ChtBD1"/>
    <property type="match status" value="1"/>
</dbReference>
<dbReference type="GO" id="GO:0005576">
    <property type="term" value="C:extracellular region"/>
    <property type="evidence" value="ECO:0007669"/>
    <property type="project" value="UniProtKB-SubCell"/>
</dbReference>
<comment type="similarity">
    <text evidence="3">Belongs to the glycosyl hydrolase 18 family. Chitinase class V subfamily.</text>
</comment>
<evidence type="ECO:0000256" key="1">
    <source>
        <dbReference type="ARBA" id="ARBA00000822"/>
    </source>
</evidence>
<protein>
    <recommendedName>
        <fullName evidence="4">chitinase</fullName>
        <ecNumber evidence="4">3.2.1.14</ecNumber>
    </recommendedName>
</protein>
<dbReference type="SUPFAM" id="SSF57016">
    <property type="entry name" value="Plant lectins/antimicrobial peptides"/>
    <property type="match status" value="1"/>
</dbReference>
<evidence type="ECO:0000256" key="5">
    <source>
        <dbReference type="ARBA" id="ARBA00022525"/>
    </source>
</evidence>
<dbReference type="OrthoDB" id="73875at2759"/>
<dbReference type="InterPro" id="IPR036779">
    <property type="entry name" value="LysM_dom_sf"/>
</dbReference>
<dbReference type="PROSITE" id="PS50941">
    <property type="entry name" value="CHIT_BIND_I_2"/>
    <property type="match status" value="1"/>
</dbReference>
<evidence type="ECO:0000256" key="16">
    <source>
        <dbReference type="SAM" id="MobiDB-lite"/>
    </source>
</evidence>
<evidence type="ECO:0000259" key="20">
    <source>
        <dbReference type="PROSITE" id="PS51910"/>
    </source>
</evidence>
<reference evidence="21 22" key="1">
    <citation type="journal article" date="2011" name="Genome Biol.">
        <title>Comparative genome sequence analysis underscores mycoparasitism as the ancestral life style of Trichoderma.</title>
        <authorList>
            <person name="Kubicek C.P."/>
            <person name="Herrera-Estrella A."/>
            <person name="Seidl-Seiboth V."/>
            <person name="Martinez D.A."/>
            <person name="Druzhinina I.S."/>
            <person name="Thon M."/>
            <person name="Zeilinger S."/>
            <person name="Casas-Flores S."/>
            <person name="Horwitz B.A."/>
            <person name="Mukherjee P.K."/>
            <person name="Mukherjee M."/>
            <person name="Kredics L."/>
            <person name="Alcaraz L.D."/>
            <person name="Aerts A."/>
            <person name="Antal Z."/>
            <person name="Atanasova L."/>
            <person name="Cervantes-Badillo M.G."/>
            <person name="Challacombe J."/>
            <person name="Chertkov O."/>
            <person name="McCluskey K."/>
            <person name="Coulpier F."/>
            <person name="Deshpande N."/>
            <person name="von Doehren H."/>
            <person name="Ebbole D.J."/>
            <person name="Esquivel-Naranjo E.U."/>
            <person name="Fekete E."/>
            <person name="Flipphi M."/>
            <person name="Glaser F."/>
            <person name="Gomez-Rodriguez E.Y."/>
            <person name="Gruber S."/>
            <person name="Han C."/>
            <person name="Henrissat B."/>
            <person name="Hermosa R."/>
            <person name="Hernandez-Onate M."/>
            <person name="Karaffa L."/>
            <person name="Kosti I."/>
            <person name="Le Crom S."/>
            <person name="Lindquist E."/>
            <person name="Lucas S."/>
            <person name="Luebeck M."/>
            <person name="Luebeck P.S."/>
            <person name="Margeot A."/>
            <person name="Metz B."/>
            <person name="Misra M."/>
            <person name="Nevalainen H."/>
            <person name="Omann M."/>
            <person name="Packer N."/>
            <person name="Perrone G."/>
            <person name="Uresti-Rivera E.E."/>
            <person name="Salamov A."/>
            <person name="Schmoll M."/>
            <person name="Seiboth B."/>
            <person name="Shapiro H."/>
            <person name="Sukno S."/>
            <person name="Tamayo-Ramos J.A."/>
            <person name="Tisch D."/>
            <person name="Wiest A."/>
            <person name="Wilkinson H.H."/>
            <person name="Zhang M."/>
            <person name="Coutinho P.M."/>
            <person name="Kenerley C.M."/>
            <person name="Monte E."/>
            <person name="Baker S.E."/>
            <person name="Grigoriev I.V."/>
        </authorList>
    </citation>
    <scope>NUCLEOTIDE SEQUENCE [LARGE SCALE GENOMIC DNA]</scope>
    <source>
        <strain evidence="22">ATCC 20476 / IMI 206040</strain>
    </source>
</reference>
<feature type="signal peptide" evidence="17">
    <location>
        <begin position="1"/>
        <end position="20"/>
    </location>
</feature>
<dbReference type="InterPro" id="IPR001002">
    <property type="entry name" value="Chitin-bd_1"/>
</dbReference>
<dbReference type="Pfam" id="PF01476">
    <property type="entry name" value="LysM"/>
    <property type="match status" value="1"/>
</dbReference>
<evidence type="ECO:0000256" key="7">
    <source>
        <dbReference type="ARBA" id="ARBA00022801"/>
    </source>
</evidence>
<feature type="disulfide bond" evidence="14">
    <location>
        <begin position="454"/>
        <end position="468"/>
    </location>
</feature>
<feature type="chain" id="PRO_5003524891" description="chitinase" evidence="17">
    <location>
        <begin position="21"/>
        <end position="1289"/>
    </location>
</feature>
<dbReference type="InterPro" id="IPR053214">
    <property type="entry name" value="LysM12-like"/>
</dbReference>
<dbReference type="InterPro" id="IPR001223">
    <property type="entry name" value="Glyco_hydro18_cat"/>
</dbReference>
<dbReference type="Gene3D" id="3.30.60.10">
    <property type="entry name" value="Endochitinase-like"/>
    <property type="match status" value="1"/>
</dbReference>
<name>G9P405_HYPAI</name>
<evidence type="ECO:0000256" key="15">
    <source>
        <dbReference type="RuleBase" id="RU000489"/>
    </source>
</evidence>
<evidence type="ECO:0000259" key="18">
    <source>
        <dbReference type="PROSITE" id="PS50941"/>
    </source>
</evidence>
<dbReference type="Pfam" id="PF00704">
    <property type="entry name" value="Glyco_hydro_18"/>
    <property type="match status" value="1"/>
</dbReference>
<dbReference type="SUPFAM" id="SSF54556">
    <property type="entry name" value="Chitinase insertion domain"/>
    <property type="match status" value="1"/>
</dbReference>
<keyword evidence="10" id="KW-0119">Carbohydrate metabolism</keyword>
<dbReference type="SUPFAM" id="SSF54106">
    <property type="entry name" value="LysM domain"/>
    <property type="match status" value="1"/>
</dbReference>
<keyword evidence="22" id="KW-1185">Reference proteome</keyword>
<dbReference type="PROSITE" id="PS01095">
    <property type="entry name" value="GH18_1"/>
    <property type="match status" value="1"/>
</dbReference>
<keyword evidence="12" id="KW-0624">Polysaccharide degradation</keyword>
<evidence type="ECO:0000256" key="17">
    <source>
        <dbReference type="SAM" id="SignalP"/>
    </source>
</evidence>
<evidence type="ECO:0000256" key="6">
    <source>
        <dbReference type="ARBA" id="ARBA00022669"/>
    </source>
</evidence>
<comment type="subcellular location">
    <subcellularLocation>
        <location evidence="2">Secreted</location>
    </subcellularLocation>
</comment>
<dbReference type="EC" id="3.2.1.14" evidence="4"/>
<dbReference type="GO" id="GO:0008843">
    <property type="term" value="F:endochitinase activity"/>
    <property type="evidence" value="ECO:0007669"/>
    <property type="project" value="UniProtKB-EC"/>
</dbReference>
<dbReference type="eggNOG" id="KOG2806">
    <property type="taxonomic scope" value="Eukaryota"/>
</dbReference>
<dbReference type="SUPFAM" id="SSF51445">
    <property type="entry name" value="(Trans)glycosidases"/>
    <property type="match status" value="1"/>
</dbReference>
<evidence type="ECO:0000256" key="9">
    <source>
        <dbReference type="ARBA" id="ARBA00023026"/>
    </source>
</evidence>
<dbReference type="SMART" id="SM00270">
    <property type="entry name" value="ChtBD1"/>
    <property type="match status" value="1"/>
</dbReference>
<dbReference type="SMART" id="SM00636">
    <property type="entry name" value="Glyco_18"/>
    <property type="match status" value="1"/>
</dbReference>
<evidence type="ECO:0000256" key="10">
    <source>
        <dbReference type="ARBA" id="ARBA00023277"/>
    </source>
</evidence>
<dbReference type="Gene3D" id="3.10.350.10">
    <property type="entry name" value="LysM domain"/>
    <property type="match status" value="2"/>
</dbReference>
<feature type="region of interest" description="Disordered" evidence="16">
    <location>
        <begin position="866"/>
        <end position="897"/>
    </location>
</feature>
<evidence type="ECO:0000256" key="2">
    <source>
        <dbReference type="ARBA" id="ARBA00004613"/>
    </source>
</evidence>
<dbReference type="Proteomes" id="UP000005426">
    <property type="component" value="Unassembled WGS sequence"/>
</dbReference>
<evidence type="ECO:0000256" key="4">
    <source>
        <dbReference type="ARBA" id="ARBA00012729"/>
    </source>
</evidence>
<evidence type="ECO:0000256" key="14">
    <source>
        <dbReference type="PROSITE-ProRule" id="PRU00261"/>
    </source>
</evidence>
<dbReference type="Gene3D" id="3.20.20.80">
    <property type="entry name" value="Glycosidases"/>
    <property type="match status" value="1"/>
</dbReference>
<feature type="domain" description="LysM" evidence="19">
    <location>
        <begin position="298"/>
        <end position="343"/>
    </location>
</feature>
<dbReference type="CDD" id="cd02878">
    <property type="entry name" value="GH18_zymocin_alpha"/>
    <property type="match status" value="1"/>
</dbReference>
<organism evidence="21 22">
    <name type="scientific">Hypocrea atroviridis (strain ATCC 20476 / IMI 206040)</name>
    <name type="common">Trichoderma atroviride</name>
    <dbReference type="NCBI Taxonomy" id="452589"/>
    <lineage>
        <taxon>Eukaryota</taxon>
        <taxon>Fungi</taxon>
        <taxon>Dikarya</taxon>
        <taxon>Ascomycota</taxon>
        <taxon>Pezizomycotina</taxon>
        <taxon>Sordariomycetes</taxon>
        <taxon>Hypocreomycetidae</taxon>
        <taxon>Hypocreales</taxon>
        <taxon>Hypocreaceae</taxon>
        <taxon>Trichoderma</taxon>
    </lineage>
</organism>
<dbReference type="PROSITE" id="PS51782">
    <property type="entry name" value="LYSM"/>
    <property type="match status" value="2"/>
</dbReference>
<dbReference type="PANTHER" id="PTHR47700:SF2">
    <property type="entry name" value="CHITINASE"/>
    <property type="match status" value="1"/>
</dbReference>
<dbReference type="PANTHER" id="PTHR47700">
    <property type="entry name" value="V CHITINASE, PUTATIVE (AFU_ORTHOLOGUE AFUA_6G13720)-RELATED"/>
    <property type="match status" value="1"/>
</dbReference>